<evidence type="ECO:0000313" key="2">
    <source>
        <dbReference type="EMBL" id="MDQ0496051.1"/>
    </source>
</evidence>
<organism evidence="2 3">
    <name type="scientific">Paenibacillus brasilensis</name>
    <dbReference type="NCBI Taxonomy" id="128574"/>
    <lineage>
        <taxon>Bacteria</taxon>
        <taxon>Bacillati</taxon>
        <taxon>Bacillota</taxon>
        <taxon>Bacilli</taxon>
        <taxon>Bacillales</taxon>
        <taxon>Paenibacillaceae</taxon>
        <taxon>Paenibacillus</taxon>
    </lineage>
</organism>
<evidence type="ECO:0000313" key="3">
    <source>
        <dbReference type="Proteomes" id="UP001242811"/>
    </source>
</evidence>
<comment type="caution">
    <text evidence="2">The sequence shown here is derived from an EMBL/GenBank/DDBJ whole genome shotgun (WGS) entry which is preliminary data.</text>
</comment>
<feature type="region of interest" description="Disordered" evidence="1">
    <location>
        <begin position="1"/>
        <end position="25"/>
    </location>
</feature>
<gene>
    <name evidence="2" type="ORF">QOZ95_004237</name>
</gene>
<reference evidence="2 3" key="1">
    <citation type="submission" date="2023-07" db="EMBL/GenBank/DDBJ databases">
        <title>Genomic Encyclopedia of Type Strains, Phase IV (KMG-IV): sequencing the most valuable type-strain genomes for metagenomic binning, comparative biology and taxonomic classification.</title>
        <authorList>
            <person name="Goeker M."/>
        </authorList>
    </citation>
    <scope>NUCLEOTIDE SEQUENCE [LARGE SCALE GENOMIC DNA]</scope>
    <source>
        <strain evidence="2 3">DSM 14914</strain>
    </source>
</reference>
<dbReference type="RefSeq" id="WP_280116421.1">
    <property type="nucleotide sequence ID" value="NZ_CP045298.1"/>
</dbReference>
<protein>
    <submittedName>
        <fullName evidence="2">Uncharacterized protein</fullName>
    </submittedName>
</protein>
<name>A0ABU0L441_9BACL</name>
<sequence>MGQEPSDVSEVLNNLLSRGLNETEAQKQYEAEATFSKEFSDES</sequence>
<dbReference type="Proteomes" id="UP001242811">
    <property type="component" value="Unassembled WGS sequence"/>
</dbReference>
<accession>A0ABU0L441</accession>
<evidence type="ECO:0000256" key="1">
    <source>
        <dbReference type="SAM" id="MobiDB-lite"/>
    </source>
</evidence>
<proteinExistence type="predicted"/>
<dbReference type="EMBL" id="JAUSWA010000030">
    <property type="protein sequence ID" value="MDQ0496051.1"/>
    <property type="molecule type" value="Genomic_DNA"/>
</dbReference>
<keyword evidence="3" id="KW-1185">Reference proteome</keyword>
<dbReference type="Gene3D" id="1.10.150.350">
    <property type="match status" value="1"/>
</dbReference>